<feature type="transmembrane region" description="Helical" evidence="1">
    <location>
        <begin position="320"/>
        <end position="343"/>
    </location>
</feature>
<reference evidence="2" key="2">
    <citation type="submission" date="2020-11" db="EMBL/GenBank/DDBJ databases">
        <authorList>
            <person name="McCartney M.A."/>
            <person name="Auch B."/>
            <person name="Kono T."/>
            <person name="Mallez S."/>
            <person name="Becker A."/>
            <person name="Gohl D.M."/>
            <person name="Silverstein K.A.T."/>
            <person name="Koren S."/>
            <person name="Bechman K.B."/>
            <person name="Herman A."/>
            <person name="Abrahante J.E."/>
            <person name="Garbe J."/>
        </authorList>
    </citation>
    <scope>NUCLEOTIDE SEQUENCE</scope>
    <source>
        <strain evidence="2">Duluth1</strain>
        <tissue evidence="2">Whole animal</tissue>
    </source>
</reference>
<keyword evidence="1" id="KW-0472">Membrane</keyword>
<evidence type="ECO:0000313" key="3">
    <source>
        <dbReference type="Proteomes" id="UP000828390"/>
    </source>
</evidence>
<keyword evidence="3" id="KW-1185">Reference proteome</keyword>
<proteinExistence type="predicted"/>
<name>A0A9D4BPH7_DREPO</name>
<protein>
    <submittedName>
        <fullName evidence="2">Uncharacterized protein</fullName>
    </submittedName>
</protein>
<gene>
    <name evidence="2" type="ORF">DPMN_077314</name>
</gene>
<reference evidence="2" key="1">
    <citation type="journal article" date="2019" name="bioRxiv">
        <title>The Genome of the Zebra Mussel, Dreissena polymorpha: A Resource for Invasive Species Research.</title>
        <authorList>
            <person name="McCartney M.A."/>
            <person name="Auch B."/>
            <person name="Kono T."/>
            <person name="Mallez S."/>
            <person name="Zhang Y."/>
            <person name="Obille A."/>
            <person name="Becker A."/>
            <person name="Abrahante J.E."/>
            <person name="Garbe J."/>
            <person name="Badalamenti J.P."/>
            <person name="Herman A."/>
            <person name="Mangelson H."/>
            <person name="Liachko I."/>
            <person name="Sullivan S."/>
            <person name="Sone E.D."/>
            <person name="Koren S."/>
            <person name="Silverstein K.A.T."/>
            <person name="Beckman K.B."/>
            <person name="Gohl D.M."/>
        </authorList>
    </citation>
    <scope>NUCLEOTIDE SEQUENCE</scope>
    <source>
        <strain evidence="2">Duluth1</strain>
        <tissue evidence="2">Whole animal</tissue>
    </source>
</reference>
<keyword evidence="1" id="KW-1133">Transmembrane helix</keyword>
<dbReference type="EMBL" id="JAIWYP010000015">
    <property type="protein sequence ID" value="KAH3702301.1"/>
    <property type="molecule type" value="Genomic_DNA"/>
</dbReference>
<keyword evidence="1" id="KW-0812">Transmembrane</keyword>
<sequence>MLATVTVKGEYFLSKTSTSWYNVQCSMAEPELEFKNGHFELRESINLLPRNPEAWVGYISTKVPFLFLGCAKLSSSHIFTVQSIGYCHNVCGGGMFGIKSSVQFECRCASQSVAILLQQCFGNICSDCWSIYTKTTATAYDRLVRRNLSAVDCLTYNHPTFHWSLCEGSVRKVMCSNKTYTDLTAKAKVIDQSENTWRTGIAHCLEYNMYPASQHSIIIGGFGNVQSQPYWTGVIRAHTLVRRSTKDNVTSTPEEGYAWINDTDQTIYLSFFGVKQSICFKANATPLSTTTIFQTQYSTHSTYANHVEDQSSTNVDPNSVGVGVGVSVAVLFTVGGAVIIIAIKRRGNLNCWKKHYNAQNIPNGSTDVFCVNPTTGKVADGIDNHNYFVLEKCTISDADNSINLTSISTENDDNYNSINEIDEPYARVEDDNYDYTTNTSEALRTTMTPSNVYIKLGNALPMYTNHAGRNMHGISQNMAQEPDNDYNITPIVMSIQAKMAHVDECDYDHIRHPIIATQNKTTKRMGENTNE</sequence>
<dbReference type="AlphaFoldDB" id="A0A9D4BPH7"/>
<evidence type="ECO:0000313" key="2">
    <source>
        <dbReference type="EMBL" id="KAH3702301.1"/>
    </source>
</evidence>
<evidence type="ECO:0000256" key="1">
    <source>
        <dbReference type="SAM" id="Phobius"/>
    </source>
</evidence>
<accession>A0A9D4BPH7</accession>
<organism evidence="2 3">
    <name type="scientific">Dreissena polymorpha</name>
    <name type="common">Zebra mussel</name>
    <name type="synonym">Mytilus polymorpha</name>
    <dbReference type="NCBI Taxonomy" id="45954"/>
    <lineage>
        <taxon>Eukaryota</taxon>
        <taxon>Metazoa</taxon>
        <taxon>Spiralia</taxon>
        <taxon>Lophotrochozoa</taxon>
        <taxon>Mollusca</taxon>
        <taxon>Bivalvia</taxon>
        <taxon>Autobranchia</taxon>
        <taxon>Heteroconchia</taxon>
        <taxon>Euheterodonta</taxon>
        <taxon>Imparidentia</taxon>
        <taxon>Neoheterodontei</taxon>
        <taxon>Myida</taxon>
        <taxon>Dreissenoidea</taxon>
        <taxon>Dreissenidae</taxon>
        <taxon>Dreissena</taxon>
    </lineage>
</organism>
<comment type="caution">
    <text evidence="2">The sequence shown here is derived from an EMBL/GenBank/DDBJ whole genome shotgun (WGS) entry which is preliminary data.</text>
</comment>
<dbReference type="Proteomes" id="UP000828390">
    <property type="component" value="Unassembled WGS sequence"/>
</dbReference>